<reference evidence="1" key="1">
    <citation type="submission" date="2018-04" db="EMBL/GenBank/DDBJ databases">
        <title>Transcriptome assembly of Sipha flava.</title>
        <authorList>
            <person name="Scully E.D."/>
            <person name="Geib S.M."/>
            <person name="Palmer N.A."/>
            <person name="Koch K."/>
            <person name="Bradshaw J."/>
            <person name="Heng-Moss T."/>
            <person name="Sarath G."/>
        </authorList>
    </citation>
    <scope>NUCLEOTIDE SEQUENCE</scope>
</reference>
<dbReference type="AlphaFoldDB" id="A0A2S2QGG1"/>
<evidence type="ECO:0000313" key="1">
    <source>
        <dbReference type="EMBL" id="MBY76828.1"/>
    </source>
</evidence>
<accession>A0A2S2QGG1</accession>
<gene>
    <name evidence="1" type="ORF">g.50430</name>
</gene>
<sequence>MPERRIGLVKQTFWISYHLDAVAMTKMTDSLWWIWAYTKTLGPNSDHFCCTNIIPQKVKKHCANEHDKNNLTNVLRDKGAKDPLAQYACVRVERNNRTTQYML</sequence>
<name>A0A2S2QGG1_9HEMI</name>
<proteinExistence type="predicted"/>
<protein>
    <submittedName>
        <fullName evidence="1">Uncharacterized protein</fullName>
    </submittedName>
</protein>
<dbReference type="EMBL" id="GGMS01007625">
    <property type="protein sequence ID" value="MBY76828.1"/>
    <property type="molecule type" value="Transcribed_RNA"/>
</dbReference>
<organism evidence="1">
    <name type="scientific">Sipha flava</name>
    <name type="common">yellow sugarcane aphid</name>
    <dbReference type="NCBI Taxonomy" id="143950"/>
    <lineage>
        <taxon>Eukaryota</taxon>
        <taxon>Metazoa</taxon>
        <taxon>Ecdysozoa</taxon>
        <taxon>Arthropoda</taxon>
        <taxon>Hexapoda</taxon>
        <taxon>Insecta</taxon>
        <taxon>Pterygota</taxon>
        <taxon>Neoptera</taxon>
        <taxon>Paraneoptera</taxon>
        <taxon>Hemiptera</taxon>
        <taxon>Sternorrhyncha</taxon>
        <taxon>Aphidomorpha</taxon>
        <taxon>Aphidoidea</taxon>
        <taxon>Aphididae</taxon>
        <taxon>Sipha</taxon>
    </lineage>
</organism>